<keyword evidence="3" id="KW-1185">Reference proteome</keyword>
<proteinExistence type="predicted"/>
<feature type="transmembrane region" description="Helical" evidence="1">
    <location>
        <begin position="112"/>
        <end position="145"/>
    </location>
</feature>
<dbReference type="Proteomes" id="UP000479639">
    <property type="component" value="Unassembled WGS sequence"/>
</dbReference>
<keyword evidence="1" id="KW-0472">Membrane</keyword>
<keyword evidence="1" id="KW-0812">Transmembrane</keyword>
<dbReference type="AlphaFoldDB" id="A0A7C8FXA4"/>
<dbReference type="EMBL" id="WAJS01000006">
    <property type="protein sequence ID" value="KAB1651024.1"/>
    <property type="molecule type" value="Genomic_DNA"/>
</dbReference>
<reference evidence="2 3" key="1">
    <citation type="submission" date="2019-09" db="EMBL/GenBank/DDBJ databases">
        <title>Whole genome shotgun sequencing (WGS) of Ellagibacter isourolithinifaciens DSM 104140(T) and Adlercreutzia muris DSM 29508(T).</title>
        <authorList>
            <person name="Stoll D.A."/>
            <person name="Danylec N."/>
            <person name="Huch M."/>
        </authorList>
    </citation>
    <scope>NUCLEOTIDE SEQUENCE [LARGE SCALE GENOMIC DNA]</scope>
    <source>
        <strain evidence="2 3">DSM 29508</strain>
    </source>
</reference>
<sequence length="249" mass="26497">MERGRGHLPLRARGLGCRGGVGTAAAKGRSRIMNKQEYLARLRAALACLPEGEIEESVGFYAEMIDDRVADGMTEEEAVAQLDDPKAAARAIIADLPVVPRTVVRTKQRNRALYWTLVILGFPLWFPLLAAAALVAFTGVLVIWLLVAGLWMLAAGLLFGGPLGIVVCLWGLANGQVPYGVVELGSGLVCFGLGLFCLHGALAASRALAQVSRQWIAKMKAPFVKEKVQRAAAVPGVLAEVAKEAVDEA</sequence>
<keyword evidence="1" id="KW-1133">Transmembrane helix</keyword>
<gene>
    <name evidence="2" type="ORF">F8D48_02860</name>
</gene>
<feature type="transmembrane region" description="Helical" evidence="1">
    <location>
        <begin position="151"/>
        <end position="172"/>
    </location>
</feature>
<accession>A0A7C8FXA4</accession>
<evidence type="ECO:0000313" key="3">
    <source>
        <dbReference type="Proteomes" id="UP000479639"/>
    </source>
</evidence>
<organism evidence="2 3">
    <name type="scientific">Adlercreutzia muris</name>
    <dbReference type="NCBI Taxonomy" id="1796610"/>
    <lineage>
        <taxon>Bacteria</taxon>
        <taxon>Bacillati</taxon>
        <taxon>Actinomycetota</taxon>
        <taxon>Coriobacteriia</taxon>
        <taxon>Eggerthellales</taxon>
        <taxon>Eggerthellaceae</taxon>
        <taxon>Adlercreutzia</taxon>
    </lineage>
</organism>
<feature type="transmembrane region" description="Helical" evidence="1">
    <location>
        <begin position="184"/>
        <end position="204"/>
    </location>
</feature>
<dbReference type="Pfam" id="PF22564">
    <property type="entry name" value="HAAS"/>
    <property type="match status" value="1"/>
</dbReference>
<protein>
    <submittedName>
        <fullName evidence="2">DUF1700 domain-containing protein</fullName>
    </submittedName>
</protein>
<name>A0A7C8FXA4_9ACTN</name>
<comment type="caution">
    <text evidence="2">The sequence shown here is derived from an EMBL/GenBank/DDBJ whole genome shotgun (WGS) entry which is preliminary data.</text>
</comment>
<evidence type="ECO:0000313" key="2">
    <source>
        <dbReference type="EMBL" id="KAB1651024.1"/>
    </source>
</evidence>
<evidence type="ECO:0000256" key="1">
    <source>
        <dbReference type="SAM" id="Phobius"/>
    </source>
</evidence>